<protein>
    <submittedName>
        <fullName evidence="11">Na+/H+ antiporter NhaC family protein</fullName>
    </submittedName>
</protein>
<evidence type="ECO:0000256" key="5">
    <source>
        <dbReference type="ARBA" id="ARBA00022692"/>
    </source>
</evidence>
<keyword evidence="6 9" id="KW-1133">Transmembrane helix</keyword>
<evidence type="ECO:0000256" key="1">
    <source>
        <dbReference type="ARBA" id="ARBA00004651"/>
    </source>
</evidence>
<dbReference type="PANTHER" id="PTHR33451:SF6">
    <property type="entry name" value="NA(+)_H(+) ANTIPORTER NHAC"/>
    <property type="match status" value="1"/>
</dbReference>
<evidence type="ECO:0000256" key="2">
    <source>
        <dbReference type="ARBA" id="ARBA00022448"/>
    </source>
</evidence>
<evidence type="ECO:0000259" key="10">
    <source>
        <dbReference type="Pfam" id="PF03553"/>
    </source>
</evidence>
<evidence type="ECO:0000313" key="12">
    <source>
        <dbReference type="Proteomes" id="UP001218246"/>
    </source>
</evidence>
<keyword evidence="7 9" id="KW-0472">Membrane</keyword>
<proteinExistence type="inferred from homology"/>
<dbReference type="InterPro" id="IPR052180">
    <property type="entry name" value="NhaC_Na-H+_Antiporter"/>
</dbReference>
<evidence type="ECO:0000256" key="9">
    <source>
        <dbReference type="SAM" id="Phobius"/>
    </source>
</evidence>
<accession>A0ABT6H4Q5</accession>
<keyword evidence="3" id="KW-0050">Antiport</keyword>
<dbReference type="Pfam" id="PF03553">
    <property type="entry name" value="Na_H_antiporter"/>
    <property type="match status" value="1"/>
</dbReference>
<evidence type="ECO:0000256" key="4">
    <source>
        <dbReference type="ARBA" id="ARBA00022475"/>
    </source>
</evidence>
<reference evidence="11 12" key="1">
    <citation type="submission" date="2023-04" db="EMBL/GenBank/DDBJ databases">
        <title>Ectobacillus antri isolated from activated sludge.</title>
        <authorList>
            <person name="Yan P."/>
            <person name="Liu X."/>
        </authorList>
    </citation>
    <scope>NUCLEOTIDE SEQUENCE [LARGE SCALE GENOMIC DNA]</scope>
    <source>
        <strain evidence="11 12">C18H</strain>
    </source>
</reference>
<feature type="domain" description="Na+/H+ antiporter NhaC-like C-terminal" evidence="10">
    <location>
        <begin position="7"/>
        <end position="84"/>
    </location>
</feature>
<keyword evidence="2" id="KW-0813">Transport</keyword>
<comment type="similarity">
    <text evidence="8">Belongs to the NhaC Na(+)/H(+) (TC 2.A.35) antiporter family.</text>
</comment>
<keyword evidence="12" id="KW-1185">Reference proteome</keyword>
<keyword evidence="5 9" id="KW-0812">Transmembrane</keyword>
<evidence type="ECO:0000256" key="7">
    <source>
        <dbReference type="ARBA" id="ARBA00023136"/>
    </source>
</evidence>
<dbReference type="EMBL" id="JARULN010000002">
    <property type="protein sequence ID" value="MDG5753416.1"/>
    <property type="molecule type" value="Genomic_DNA"/>
</dbReference>
<evidence type="ECO:0000256" key="6">
    <source>
        <dbReference type="ARBA" id="ARBA00022989"/>
    </source>
</evidence>
<name>A0ABT6H4Q5_9BACI</name>
<comment type="subcellular location">
    <subcellularLocation>
        <location evidence="1">Cell membrane</location>
        <topology evidence="1">Multi-pass membrane protein</topology>
    </subcellularLocation>
</comment>
<sequence>MRGERCICEQYLSIILPGKTFAGHFERFGLARKNLSHVFEDAGTVVNLLVPCISGILQVPTVQYAPFVFFCLLCLALAILTDFTNIGITRITKKEHATM</sequence>
<dbReference type="PANTHER" id="PTHR33451">
    <property type="entry name" value="MALATE-2H(+)/NA(+)-LACTATE ANTIPORTER"/>
    <property type="match status" value="1"/>
</dbReference>
<evidence type="ECO:0000256" key="3">
    <source>
        <dbReference type="ARBA" id="ARBA00022449"/>
    </source>
</evidence>
<evidence type="ECO:0000313" key="11">
    <source>
        <dbReference type="EMBL" id="MDG5753416.1"/>
    </source>
</evidence>
<feature type="transmembrane region" description="Helical" evidence="9">
    <location>
        <begin position="64"/>
        <end position="84"/>
    </location>
</feature>
<evidence type="ECO:0000256" key="8">
    <source>
        <dbReference type="ARBA" id="ARBA00038435"/>
    </source>
</evidence>
<gene>
    <name evidence="11" type="ORF">P6P90_05315</name>
</gene>
<dbReference type="RefSeq" id="WP_124563495.1">
    <property type="nucleotide sequence ID" value="NZ_JARRRY010000001.1"/>
</dbReference>
<comment type="caution">
    <text evidence="11">The sequence shown here is derived from an EMBL/GenBank/DDBJ whole genome shotgun (WGS) entry which is preliminary data.</text>
</comment>
<organism evidence="11 12">
    <name type="scientific">Ectobacillus antri</name>
    <dbReference type="NCBI Taxonomy" id="2486280"/>
    <lineage>
        <taxon>Bacteria</taxon>
        <taxon>Bacillati</taxon>
        <taxon>Bacillota</taxon>
        <taxon>Bacilli</taxon>
        <taxon>Bacillales</taxon>
        <taxon>Bacillaceae</taxon>
        <taxon>Ectobacillus</taxon>
    </lineage>
</organism>
<dbReference type="InterPro" id="IPR018461">
    <property type="entry name" value="Na/H_Antiport_NhaC-like_C"/>
</dbReference>
<dbReference type="Proteomes" id="UP001218246">
    <property type="component" value="Unassembled WGS sequence"/>
</dbReference>
<keyword evidence="4" id="KW-1003">Cell membrane</keyword>